<feature type="domain" description="ABC transmembrane type-1" evidence="6">
    <location>
        <begin position="104"/>
        <end position="323"/>
    </location>
</feature>
<evidence type="ECO:0000256" key="1">
    <source>
        <dbReference type="ARBA" id="ARBA00004141"/>
    </source>
</evidence>
<dbReference type="GO" id="GO:0055085">
    <property type="term" value="P:transmembrane transport"/>
    <property type="evidence" value="ECO:0007669"/>
    <property type="project" value="InterPro"/>
</dbReference>
<accession>A0A8J8PXN2</accession>
<gene>
    <name evidence="7" type="ORF">CV102_20945</name>
</gene>
<organism evidence="7 8">
    <name type="scientific">Natronococcus pandeyae</name>
    <dbReference type="NCBI Taxonomy" id="2055836"/>
    <lineage>
        <taxon>Archaea</taxon>
        <taxon>Methanobacteriati</taxon>
        <taxon>Methanobacteriota</taxon>
        <taxon>Stenosarchaea group</taxon>
        <taxon>Halobacteria</taxon>
        <taxon>Halobacteriales</taxon>
        <taxon>Natrialbaceae</taxon>
        <taxon>Natronococcus</taxon>
    </lineage>
</organism>
<keyword evidence="2 5" id="KW-0812">Transmembrane</keyword>
<dbReference type="Gene3D" id="1.10.3720.10">
    <property type="entry name" value="MetI-like"/>
    <property type="match status" value="1"/>
</dbReference>
<feature type="transmembrane region" description="Helical" evidence="5">
    <location>
        <begin position="143"/>
        <end position="164"/>
    </location>
</feature>
<evidence type="ECO:0000256" key="4">
    <source>
        <dbReference type="ARBA" id="ARBA00023136"/>
    </source>
</evidence>
<dbReference type="AlphaFoldDB" id="A0A8J8PXN2"/>
<keyword evidence="3 5" id="KW-1133">Transmembrane helix</keyword>
<dbReference type="Proteomes" id="UP000766904">
    <property type="component" value="Unassembled WGS sequence"/>
</dbReference>
<dbReference type="InterPro" id="IPR000515">
    <property type="entry name" value="MetI-like"/>
</dbReference>
<feature type="transmembrane region" description="Helical" evidence="5">
    <location>
        <begin position="262"/>
        <end position="284"/>
    </location>
</feature>
<reference evidence="7" key="1">
    <citation type="submission" date="2017-11" db="EMBL/GenBank/DDBJ databases">
        <authorList>
            <person name="Kajale S.C."/>
            <person name="Sharma A."/>
        </authorList>
    </citation>
    <scope>NUCLEOTIDE SEQUENCE</scope>
    <source>
        <strain evidence="7">LS1_42</strain>
    </source>
</reference>
<keyword evidence="5" id="KW-0813">Transport</keyword>
<evidence type="ECO:0000313" key="8">
    <source>
        <dbReference type="Proteomes" id="UP000766904"/>
    </source>
</evidence>
<dbReference type="PANTHER" id="PTHR43376">
    <property type="entry name" value="OLIGOPEPTIDE TRANSPORT SYSTEM PERMEASE PROTEIN"/>
    <property type="match status" value="1"/>
</dbReference>
<dbReference type="RefSeq" id="WP_148859950.1">
    <property type="nucleotide sequence ID" value="NZ_PHNJ01000015.1"/>
</dbReference>
<feature type="transmembrane region" description="Helical" evidence="5">
    <location>
        <begin position="200"/>
        <end position="221"/>
    </location>
</feature>
<protein>
    <submittedName>
        <fullName evidence="7">ABC transporter permease</fullName>
    </submittedName>
</protein>
<comment type="caution">
    <text evidence="7">The sequence shown here is derived from an EMBL/GenBank/DDBJ whole genome shotgun (WGS) entry which is preliminary data.</text>
</comment>
<sequence>MRRYYFERTAQLVFTVLAVMTLTFFLVRLLPGGPADALRANLIRNNPEMTADQIDRRVEAQLNIMPDDPLHVQYLTYITELLQGDMGQSLSQGAPVTDVIASAAPWTIFTVGTAVAIAFVIGISMGALMAYREGSRFDSGATITSVLLNSVPDYIYGIIFLWILGYQLDIFPTGGRYSSSTEPTINLLTPIQTLAFVGDVLWHAALLISAIVLVAWGGWALGMRGNSVQVLGEDYLRVARLRGLPQRHIAFRYVGRNAVLPMYTSMLITIGFLLGGSIILEQVFSYPGMGYYMIEALERRDYPLMMGVFLVITITVAIGVYVADLTYGLIDPRARVDGGGSS</sequence>
<dbReference type="OrthoDB" id="44105at2157"/>
<dbReference type="PANTHER" id="PTHR43376:SF1">
    <property type="entry name" value="OLIGOPEPTIDE TRANSPORT SYSTEM PERMEASE PROTEIN"/>
    <property type="match status" value="1"/>
</dbReference>
<keyword evidence="8" id="KW-1185">Reference proteome</keyword>
<evidence type="ECO:0000256" key="5">
    <source>
        <dbReference type="RuleBase" id="RU363032"/>
    </source>
</evidence>
<dbReference type="EMBL" id="PHNJ01000015">
    <property type="protein sequence ID" value="TYL36746.1"/>
    <property type="molecule type" value="Genomic_DNA"/>
</dbReference>
<keyword evidence="4 5" id="KW-0472">Membrane</keyword>
<dbReference type="GO" id="GO:0005886">
    <property type="term" value="C:plasma membrane"/>
    <property type="evidence" value="ECO:0007669"/>
    <property type="project" value="UniProtKB-SubCell"/>
</dbReference>
<feature type="transmembrane region" description="Helical" evidence="5">
    <location>
        <begin position="304"/>
        <end position="323"/>
    </location>
</feature>
<dbReference type="InterPro" id="IPR035906">
    <property type="entry name" value="MetI-like_sf"/>
</dbReference>
<evidence type="ECO:0000259" key="6">
    <source>
        <dbReference type="PROSITE" id="PS50928"/>
    </source>
</evidence>
<feature type="transmembrane region" description="Helical" evidence="5">
    <location>
        <begin position="106"/>
        <end position="131"/>
    </location>
</feature>
<comment type="similarity">
    <text evidence="5">Belongs to the binding-protein-dependent transport system permease family.</text>
</comment>
<dbReference type="PROSITE" id="PS50928">
    <property type="entry name" value="ABC_TM1"/>
    <property type="match status" value="1"/>
</dbReference>
<evidence type="ECO:0000256" key="2">
    <source>
        <dbReference type="ARBA" id="ARBA00022692"/>
    </source>
</evidence>
<dbReference type="Pfam" id="PF00528">
    <property type="entry name" value="BPD_transp_1"/>
    <property type="match status" value="1"/>
</dbReference>
<evidence type="ECO:0000313" key="7">
    <source>
        <dbReference type="EMBL" id="TYL36746.1"/>
    </source>
</evidence>
<comment type="subcellular location">
    <subcellularLocation>
        <location evidence="5">Cell membrane</location>
        <topology evidence="5">Multi-pass membrane protein</topology>
    </subcellularLocation>
    <subcellularLocation>
        <location evidence="1">Membrane</location>
        <topology evidence="1">Multi-pass membrane protein</topology>
    </subcellularLocation>
</comment>
<evidence type="ECO:0000256" key="3">
    <source>
        <dbReference type="ARBA" id="ARBA00022989"/>
    </source>
</evidence>
<feature type="transmembrane region" description="Helical" evidence="5">
    <location>
        <begin position="12"/>
        <end position="30"/>
    </location>
</feature>
<dbReference type="SUPFAM" id="SSF161098">
    <property type="entry name" value="MetI-like"/>
    <property type="match status" value="1"/>
</dbReference>
<name>A0A8J8PXN2_9EURY</name>
<proteinExistence type="inferred from homology"/>